<protein>
    <submittedName>
        <fullName evidence="2">Uncharacterized protein</fullName>
    </submittedName>
</protein>
<sequence length="83" mass="9360">MGDCEQQRDIPKAAMDCRLREGANYERTKGSGQQLRSDVANSPSMRGEWQKRQPRPFFFRWRVDVNGDASLQGGRREGATSGA</sequence>
<dbReference type="GeneID" id="27666812"/>
<reference evidence="2 3" key="1">
    <citation type="journal article" date="2014" name="BMC Genomics">
        <title>Comparative genomics of the major fungal agents of human and animal Sporotrichosis: Sporothrix schenckii and Sporothrix brasiliensis.</title>
        <authorList>
            <person name="Teixeira M.M."/>
            <person name="de Almeida L.G."/>
            <person name="Kubitschek-Barreira P."/>
            <person name="Alves F.L."/>
            <person name="Kioshima E.S."/>
            <person name="Abadio A.K."/>
            <person name="Fernandes L."/>
            <person name="Derengowski L.S."/>
            <person name="Ferreira K.S."/>
            <person name="Souza R.C."/>
            <person name="Ruiz J.C."/>
            <person name="de Andrade N.C."/>
            <person name="Paes H.C."/>
            <person name="Nicola A.M."/>
            <person name="Albuquerque P."/>
            <person name="Gerber A.L."/>
            <person name="Martins V.P."/>
            <person name="Peconick L.D."/>
            <person name="Neto A.V."/>
            <person name="Chaucanez C.B."/>
            <person name="Silva P.A."/>
            <person name="Cunha O.L."/>
            <person name="de Oliveira F.F."/>
            <person name="dos Santos T.C."/>
            <person name="Barros A.L."/>
            <person name="Soares M.A."/>
            <person name="de Oliveira L.M."/>
            <person name="Marini M.M."/>
            <person name="Villalobos-Duno H."/>
            <person name="Cunha M.M."/>
            <person name="de Hoog S."/>
            <person name="da Silveira J.F."/>
            <person name="Henrissat B."/>
            <person name="Nino-Vega G.A."/>
            <person name="Cisalpino P.S."/>
            <person name="Mora-Montes H.M."/>
            <person name="Almeida S.R."/>
            <person name="Stajich J.E."/>
            <person name="Lopes-Bezerra L.M."/>
            <person name="Vasconcelos A.T."/>
            <person name="Felipe M.S."/>
        </authorList>
    </citation>
    <scope>NUCLEOTIDE SEQUENCE [LARGE SCALE GENOMIC DNA]</scope>
    <source>
        <strain evidence="2 3">1099-18</strain>
    </source>
</reference>
<name>A0A0F2M5R0_SPOSC</name>
<evidence type="ECO:0000256" key="1">
    <source>
        <dbReference type="SAM" id="MobiDB-lite"/>
    </source>
</evidence>
<reference evidence="2 3" key="2">
    <citation type="journal article" date="2015" name="Eukaryot. Cell">
        <title>Asexual propagation of a virulent clone complex in a human and feline outbreak of sporotrichosis.</title>
        <authorList>
            <person name="Teixeira Mde M."/>
            <person name="Rodrigues A.M."/>
            <person name="Tsui C.K."/>
            <person name="de Almeida L.G."/>
            <person name="Van Diepeningen A.D."/>
            <person name="van den Ende B.G."/>
            <person name="Fernandes G.F."/>
            <person name="Kano R."/>
            <person name="Hamelin R.C."/>
            <person name="Lopes-Bezerra L.M."/>
            <person name="Vasconcelos A.T."/>
            <person name="de Hoog S."/>
            <person name="de Camargo Z.P."/>
            <person name="Felipe M.S."/>
        </authorList>
    </citation>
    <scope>NUCLEOTIDE SEQUENCE [LARGE SCALE GENOMIC DNA]</scope>
    <source>
        <strain evidence="2 3">1099-18</strain>
    </source>
</reference>
<dbReference type="EMBL" id="AXCR01000010">
    <property type="protein sequence ID" value="KJR83521.1"/>
    <property type="molecule type" value="Genomic_DNA"/>
</dbReference>
<evidence type="ECO:0000313" key="2">
    <source>
        <dbReference type="EMBL" id="KJR83521.1"/>
    </source>
</evidence>
<evidence type="ECO:0000313" key="3">
    <source>
        <dbReference type="Proteomes" id="UP000033710"/>
    </source>
</evidence>
<dbReference type="AlphaFoldDB" id="A0A0F2M5R0"/>
<gene>
    <name evidence="2" type="ORF">SPSK_04740</name>
</gene>
<dbReference type="RefSeq" id="XP_016586197.1">
    <property type="nucleotide sequence ID" value="XM_016731535.1"/>
</dbReference>
<accession>A0A0F2M5R0</accession>
<dbReference type="Proteomes" id="UP000033710">
    <property type="component" value="Unassembled WGS sequence"/>
</dbReference>
<comment type="caution">
    <text evidence="2">The sequence shown here is derived from an EMBL/GenBank/DDBJ whole genome shotgun (WGS) entry which is preliminary data.</text>
</comment>
<dbReference type="VEuPathDB" id="FungiDB:SPSK_04740"/>
<organism evidence="2 3">
    <name type="scientific">Sporothrix schenckii 1099-18</name>
    <dbReference type="NCBI Taxonomy" id="1397361"/>
    <lineage>
        <taxon>Eukaryota</taxon>
        <taxon>Fungi</taxon>
        <taxon>Dikarya</taxon>
        <taxon>Ascomycota</taxon>
        <taxon>Pezizomycotina</taxon>
        <taxon>Sordariomycetes</taxon>
        <taxon>Sordariomycetidae</taxon>
        <taxon>Ophiostomatales</taxon>
        <taxon>Ophiostomataceae</taxon>
        <taxon>Sporothrix</taxon>
    </lineage>
</organism>
<feature type="compositionally biased region" description="Polar residues" evidence="1">
    <location>
        <begin position="30"/>
        <end position="44"/>
    </location>
</feature>
<feature type="region of interest" description="Disordered" evidence="1">
    <location>
        <begin position="24"/>
        <end position="53"/>
    </location>
</feature>
<proteinExistence type="predicted"/>
<dbReference type="KEGG" id="ssck:SPSK_04740"/>